<dbReference type="Gene3D" id="3.40.630.10">
    <property type="entry name" value="Zn peptidases"/>
    <property type="match status" value="1"/>
</dbReference>
<dbReference type="InterPro" id="IPR007484">
    <property type="entry name" value="Peptidase_M28"/>
</dbReference>
<gene>
    <name evidence="6" type="ORF">PYK22_01956</name>
</gene>
<dbReference type="Gene3D" id="2.60.40.10">
    <property type="entry name" value="Immunoglobulins"/>
    <property type="match status" value="1"/>
</dbReference>
<dbReference type="InterPro" id="IPR036116">
    <property type="entry name" value="FN3_sf"/>
</dbReference>
<dbReference type="OrthoDB" id="9787436at2"/>
<keyword evidence="6" id="KW-0031">Aminopeptidase</keyword>
<dbReference type="AlphaFoldDB" id="A0A0B6WYZ2"/>
<proteinExistence type="predicted"/>
<evidence type="ECO:0000313" key="6">
    <source>
        <dbReference type="EMBL" id="CDM65947.1"/>
    </source>
</evidence>
<accession>A0A0B6WYZ2</accession>
<dbReference type="Pfam" id="PF04389">
    <property type="entry name" value="Peptidase_M28"/>
    <property type="match status" value="1"/>
</dbReference>
<dbReference type="EMBL" id="CBXV010000007">
    <property type="protein sequence ID" value="CDM65947.1"/>
    <property type="molecule type" value="Genomic_DNA"/>
</dbReference>
<keyword evidence="6" id="KW-0378">Hydrolase</keyword>
<dbReference type="InterPro" id="IPR045175">
    <property type="entry name" value="M28_fam"/>
</dbReference>
<dbReference type="GO" id="GO:0008235">
    <property type="term" value="F:metalloexopeptidase activity"/>
    <property type="evidence" value="ECO:0007669"/>
    <property type="project" value="InterPro"/>
</dbReference>
<dbReference type="Proteomes" id="UP000031518">
    <property type="component" value="Unassembled WGS sequence"/>
</dbReference>
<dbReference type="GO" id="GO:0004177">
    <property type="term" value="F:aminopeptidase activity"/>
    <property type="evidence" value="ECO:0007669"/>
    <property type="project" value="UniProtKB-KW"/>
</dbReference>
<evidence type="ECO:0000256" key="2">
    <source>
        <dbReference type="ARBA" id="ARBA00022525"/>
    </source>
</evidence>
<evidence type="ECO:0000256" key="3">
    <source>
        <dbReference type="ARBA" id="ARBA00023049"/>
    </source>
</evidence>
<dbReference type="PROSITE" id="PS50853">
    <property type="entry name" value="FN3"/>
    <property type="match status" value="1"/>
</dbReference>
<dbReference type="SMART" id="SM00060">
    <property type="entry name" value="FN3"/>
    <property type="match status" value="1"/>
</dbReference>
<dbReference type="RefSeq" id="WP_041976739.1">
    <property type="nucleotide sequence ID" value="NZ_CBXV010000007.1"/>
</dbReference>
<keyword evidence="2" id="KW-0964">Secreted</keyword>
<dbReference type="SUPFAM" id="SSF49265">
    <property type="entry name" value="Fibronectin type III"/>
    <property type="match status" value="1"/>
</dbReference>
<evidence type="ECO:0000256" key="4">
    <source>
        <dbReference type="SAM" id="MobiDB-lite"/>
    </source>
</evidence>
<dbReference type="Pfam" id="PF00041">
    <property type="entry name" value="fn3"/>
    <property type="match status" value="1"/>
</dbReference>
<feature type="domain" description="Fibronectin type-III" evidence="5">
    <location>
        <begin position="375"/>
        <end position="465"/>
    </location>
</feature>
<protein>
    <submittedName>
        <fullName evidence="6">Predicted aminopeptidase</fullName>
    </submittedName>
</protein>
<keyword evidence="6" id="KW-0645">Protease</keyword>
<comment type="subcellular location">
    <subcellularLocation>
        <location evidence="1">Secreted</location>
    </subcellularLocation>
</comment>
<organism evidence="6 7">
    <name type="scientific">Pyrinomonas methylaliphatogenes</name>
    <dbReference type="NCBI Taxonomy" id="454194"/>
    <lineage>
        <taxon>Bacteria</taxon>
        <taxon>Pseudomonadati</taxon>
        <taxon>Acidobacteriota</taxon>
        <taxon>Blastocatellia</taxon>
        <taxon>Blastocatellales</taxon>
        <taxon>Pyrinomonadaceae</taxon>
        <taxon>Pyrinomonas</taxon>
    </lineage>
</organism>
<evidence type="ECO:0000313" key="7">
    <source>
        <dbReference type="Proteomes" id="UP000031518"/>
    </source>
</evidence>
<reference evidence="6 7" key="2">
    <citation type="submission" date="2015-01" db="EMBL/GenBank/DDBJ databases">
        <title>Complete genome sequence of Pyrinomonas methylaliphatogenes type strain K22T.</title>
        <authorList>
            <person name="Lee K.C.Y."/>
            <person name="Power J.F."/>
            <person name="Dunfield P.F."/>
            <person name="Morgan X.C."/>
            <person name="Huttenhower C."/>
            <person name="Stott M.B."/>
        </authorList>
    </citation>
    <scope>NUCLEOTIDE SEQUENCE [LARGE SCALE GENOMIC DNA]</scope>
    <source>
        <strain evidence="6 7">K22</strain>
    </source>
</reference>
<dbReference type="GO" id="GO:0005576">
    <property type="term" value="C:extracellular region"/>
    <property type="evidence" value="ECO:0007669"/>
    <property type="project" value="UniProtKB-SubCell"/>
</dbReference>
<keyword evidence="7" id="KW-1185">Reference proteome</keyword>
<reference evidence="6 7" key="1">
    <citation type="submission" date="2013-12" db="EMBL/GenBank/DDBJ databases">
        <authorList>
            <person name="Stott M."/>
        </authorList>
    </citation>
    <scope>NUCLEOTIDE SEQUENCE [LARGE SCALE GENOMIC DNA]</scope>
    <source>
        <strain evidence="6 7">K22</strain>
    </source>
</reference>
<dbReference type="PANTHER" id="PTHR12147">
    <property type="entry name" value="METALLOPEPTIDASE M28 FAMILY MEMBER"/>
    <property type="match status" value="1"/>
</dbReference>
<feature type="region of interest" description="Disordered" evidence="4">
    <location>
        <begin position="249"/>
        <end position="272"/>
    </location>
</feature>
<dbReference type="CDD" id="cd00063">
    <property type="entry name" value="FN3"/>
    <property type="match status" value="1"/>
</dbReference>
<evidence type="ECO:0000256" key="1">
    <source>
        <dbReference type="ARBA" id="ARBA00004613"/>
    </source>
</evidence>
<dbReference type="STRING" id="454194.PYK22_01956"/>
<dbReference type="SUPFAM" id="SSF53187">
    <property type="entry name" value="Zn-dependent exopeptidases"/>
    <property type="match status" value="1"/>
</dbReference>
<dbReference type="GO" id="GO:0006508">
    <property type="term" value="P:proteolysis"/>
    <property type="evidence" value="ECO:0007669"/>
    <property type="project" value="InterPro"/>
</dbReference>
<dbReference type="PANTHER" id="PTHR12147:SF26">
    <property type="entry name" value="PEPTIDASE M28 DOMAIN-CONTAINING PROTEIN"/>
    <property type="match status" value="1"/>
</dbReference>
<name>A0A0B6WYZ2_9BACT</name>
<sequence length="465" mass="51791">MRRLLFVIALIVAASLEAGVAQRRAVHRTPKEIDPEIARMIAEIDARRIEQTVRKLVSFGTRNTLSAQDDPKRGIGAARDWIYAQFLDISRTSGGRMTVEKQSFLQEAQPPPRGRVPQPTVITNIIAILRGTQPESADRVYVVSGHYDSMCGSPTDATCDAPGANDDASGVAAVLEMARVMARHQFDATIIFAAVAGEEQGLLGSTYFAEQAKRKGMRIAAMFTNDIIGNTLGGNGVRDPFTVRVFSEGVPTSETPEEARARQSVGGENDSPSRQLARFIKEVGERYVPSMRVWLIYRRDRYGRGGDHIPFLQRGYPAVRFTEPHENFRHQHQNVRTENGIVYGDLPEFVDYQYIARVARINAAALAELARAPAAPRDVRINPRPSDDTELEWEASVEPDLAGYEIVWRETTAPVWTNSRFVGRVTRYTVRGLSKDNYFFGVRAVDRAGHRSPVSYPHPAGARRQ</sequence>
<dbReference type="InterPro" id="IPR003961">
    <property type="entry name" value="FN3_dom"/>
</dbReference>
<keyword evidence="3" id="KW-0482">Metalloprotease</keyword>
<evidence type="ECO:0000259" key="5">
    <source>
        <dbReference type="PROSITE" id="PS50853"/>
    </source>
</evidence>
<dbReference type="InterPro" id="IPR013783">
    <property type="entry name" value="Ig-like_fold"/>
</dbReference>